<keyword evidence="2" id="KW-1133">Transmembrane helix</keyword>
<evidence type="ECO:0000313" key="3">
    <source>
        <dbReference type="EMBL" id="RRJ85030.1"/>
    </source>
</evidence>
<feature type="compositionally biased region" description="Low complexity" evidence="1">
    <location>
        <begin position="305"/>
        <end position="322"/>
    </location>
</feature>
<protein>
    <recommendedName>
        <fullName evidence="5">TIGR03546 family protein</fullName>
    </recommendedName>
</protein>
<feature type="transmembrane region" description="Helical" evidence="2">
    <location>
        <begin position="186"/>
        <end position="205"/>
    </location>
</feature>
<gene>
    <name evidence="3" type="ORF">D0544_08120</name>
</gene>
<evidence type="ECO:0000256" key="2">
    <source>
        <dbReference type="SAM" id="Phobius"/>
    </source>
</evidence>
<evidence type="ECO:0000313" key="4">
    <source>
        <dbReference type="Proteomes" id="UP000280792"/>
    </source>
</evidence>
<feature type="region of interest" description="Disordered" evidence="1">
    <location>
        <begin position="578"/>
        <end position="611"/>
    </location>
</feature>
<evidence type="ECO:0008006" key="5">
    <source>
        <dbReference type="Google" id="ProtNLM"/>
    </source>
</evidence>
<dbReference type="RefSeq" id="WP_125015461.1">
    <property type="nucleotide sequence ID" value="NZ_QWEZ01000001.1"/>
</dbReference>
<feature type="region of interest" description="Disordered" evidence="1">
    <location>
        <begin position="297"/>
        <end position="327"/>
    </location>
</feature>
<feature type="transmembrane region" description="Helical" evidence="2">
    <location>
        <begin position="92"/>
        <end position="110"/>
    </location>
</feature>
<dbReference type="EMBL" id="QWEZ01000001">
    <property type="protein sequence ID" value="RRJ85030.1"/>
    <property type="molecule type" value="Genomic_DNA"/>
</dbReference>
<organism evidence="3 4">
    <name type="scientific">Aestuariirhabdus litorea</name>
    <dbReference type="NCBI Taxonomy" id="2528527"/>
    <lineage>
        <taxon>Bacteria</taxon>
        <taxon>Pseudomonadati</taxon>
        <taxon>Pseudomonadota</taxon>
        <taxon>Gammaproteobacteria</taxon>
        <taxon>Oceanospirillales</taxon>
        <taxon>Aestuariirhabdaceae</taxon>
        <taxon>Aestuariirhabdus</taxon>
    </lineage>
</organism>
<feature type="compositionally biased region" description="Gly residues" evidence="1">
    <location>
        <begin position="600"/>
        <end position="611"/>
    </location>
</feature>
<feature type="compositionally biased region" description="Basic and acidic residues" evidence="1">
    <location>
        <begin position="578"/>
        <end position="598"/>
    </location>
</feature>
<feature type="transmembrane region" description="Helical" evidence="2">
    <location>
        <begin position="116"/>
        <end position="135"/>
    </location>
</feature>
<sequence length="611" mass="66125">MITRKLGKVLRGNATPAQLAVGTFLAVVLGFLPGFFTSPGLTLSVLLLLLVFNANLTLIGILFAASKLLSLLLQPLSFALGRQLLEGGTEPFFAFLVNAPVWALFGFEYYLTTGALALGMAIGLVGAIAMVILVGRFRRTMAGLEQNSERFALIASNPVGRVFTWVFLGAASDQRYQELVSAKGKLIRWPGILVALLVCGLLWALQEAIASSWVIEQIRRGAEQANGATVELAGGELDLAEGRLVLEGIAIADPEQLDRNLFSAQRLEADLSSADLLRKRLRLERVSITGGAYGLDRDEPGVRLASAEEPQEESQTPSQSAPGTLQVSGGDLDRYLSTASLWRQRFQQFARWLQRLPTPPAADQSPVGETLEQRLRRQIEGFGYALIRADHLVQQSPLLSIGELQAEQVSVPDWPEATLNIRAWEFSSQPWLSAAVPALETESSDQRLMFKMALGALGKQGGENRIHLRLQRWPAQPLLDQLALQGDTQVLGGVLGLEAEGTLGLRGEPTIELPILVSLANATLSVRDRGEAPIKKLEVKVGISGPVASPDVKVDEQGIKSSLQQLAGNLVKQRAREEVDKQTEKARQKAQQEAESRLGGEVGGALKGILK</sequence>
<feature type="transmembrane region" description="Helical" evidence="2">
    <location>
        <begin position="58"/>
        <end position="80"/>
    </location>
</feature>
<reference evidence="3 4" key="2">
    <citation type="submission" date="2018-12" db="EMBL/GenBank/DDBJ databases">
        <title>Simiduia agarivorans gen. nov., sp. nov., a marine, agarolytic bacterium isolated from shallow coastal water from Keelung, Taiwan.</title>
        <authorList>
            <person name="Shieh W.Y."/>
        </authorList>
    </citation>
    <scope>NUCLEOTIDE SEQUENCE [LARGE SCALE GENOMIC DNA]</scope>
    <source>
        <strain evidence="3 4">GTF-13</strain>
    </source>
</reference>
<proteinExistence type="predicted"/>
<dbReference type="AlphaFoldDB" id="A0A3P3VQX9"/>
<keyword evidence="4" id="KW-1185">Reference proteome</keyword>
<keyword evidence="2" id="KW-0472">Membrane</keyword>
<dbReference type="Proteomes" id="UP000280792">
    <property type="component" value="Unassembled WGS sequence"/>
</dbReference>
<feature type="transmembrane region" description="Helical" evidence="2">
    <location>
        <begin position="21"/>
        <end position="52"/>
    </location>
</feature>
<keyword evidence="2" id="KW-0812">Transmembrane</keyword>
<reference evidence="3 4" key="1">
    <citation type="submission" date="2018-08" db="EMBL/GenBank/DDBJ databases">
        <authorList>
            <person name="Khan S.A."/>
        </authorList>
    </citation>
    <scope>NUCLEOTIDE SEQUENCE [LARGE SCALE GENOMIC DNA]</scope>
    <source>
        <strain evidence="3 4">GTF-13</strain>
    </source>
</reference>
<evidence type="ECO:0000256" key="1">
    <source>
        <dbReference type="SAM" id="MobiDB-lite"/>
    </source>
</evidence>
<name>A0A3P3VQX9_9GAMM</name>
<comment type="caution">
    <text evidence="3">The sequence shown here is derived from an EMBL/GenBank/DDBJ whole genome shotgun (WGS) entry which is preliminary data.</text>
</comment>
<accession>A0A3P3VQX9</accession>